<dbReference type="AlphaFoldDB" id="A0A8J2VM68"/>
<dbReference type="SUPFAM" id="SSF55729">
    <property type="entry name" value="Acyl-CoA N-acyltransferases (Nat)"/>
    <property type="match status" value="1"/>
</dbReference>
<reference evidence="1" key="1">
    <citation type="journal article" date="2014" name="Int. J. Syst. Evol. Microbiol.">
        <title>Complete genome sequence of Corynebacterium casei LMG S-19264T (=DSM 44701T), isolated from a smear-ripened cheese.</title>
        <authorList>
            <consortium name="US DOE Joint Genome Institute (JGI-PGF)"/>
            <person name="Walter F."/>
            <person name="Albersmeier A."/>
            <person name="Kalinowski J."/>
            <person name="Ruckert C."/>
        </authorList>
    </citation>
    <scope>NUCLEOTIDE SEQUENCE</scope>
    <source>
        <strain evidence="1">CCM 7684</strain>
    </source>
</reference>
<gene>
    <name evidence="1" type="ORF">GCM10007276_03780</name>
</gene>
<proteinExistence type="predicted"/>
<dbReference type="Proteomes" id="UP000602745">
    <property type="component" value="Unassembled WGS sequence"/>
</dbReference>
<protein>
    <submittedName>
        <fullName evidence="1">Uncharacterized protein</fullName>
    </submittedName>
</protein>
<keyword evidence="2" id="KW-1185">Reference proteome</keyword>
<name>A0A8J2VM68_9RHOB</name>
<dbReference type="EMBL" id="BMCP01000001">
    <property type="protein sequence ID" value="GGE29794.1"/>
    <property type="molecule type" value="Genomic_DNA"/>
</dbReference>
<sequence>MRVIPRLVPRRFLTSMRGATMTEIRPLAAEDIPAIGTLFQRVFRNPKDPAPEALLDCMRELFFRHPWRDPAIQSQVYVTPERTIGGYIGVIPLRMRLKGRVLSAAAPTTIAVAEPAKNPMAGALLLRTFMNGAQDVSVSEPINPIAVGMWEKFSARAATMESMEWLALFRPAAFAASLAAERFPLTRFGRPVAGPLDRMLARYLARDPHRVTAQNQAEVQDLPRDQFIRAFIQLADEAYDLTPDWDEETLGWQLAHASGNRKRGPLQHRLVVDRNDRVIGGYIYHAHPGGVAWVIQLLSRPDTALQVVDAMLLQLDAEGYVSAKGRTQARLVEPLLKRRALMFRRHSAMVHARDPEILAAVHEGRGITSGFAGETWTRLVSDRYTP</sequence>
<organism evidence="1 2">
    <name type="scientific">Agaricicola taiwanensis</name>
    <dbReference type="NCBI Taxonomy" id="591372"/>
    <lineage>
        <taxon>Bacteria</taxon>
        <taxon>Pseudomonadati</taxon>
        <taxon>Pseudomonadota</taxon>
        <taxon>Alphaproteobacteria</taxon>
        <taxon>Rhodobacterales</taxon>
        <taxon>Paracoccaceae</taxon>
        <taxon>Agaricicola</taxon>
    </lineage>
</organism>
<accession>A0A8J2VM68</accession>
<evidence type="ECO:0000313" key="1">
    <source>
        <dbReference type="EMBL" id="GGE29794.1"/>
    </source>
</evidence>
<evidence type="ECO:0000313" key="2">
    <source>
        <dbReference type="Proteomes" id="UP000602745"/>
    </source>
</evidence>
<comment type="caution">
    <text evidence="1">The sequence shown here is derived from an EMBL/GenBank/DDBJ whole genome shotgun (WGS) entry which is preliminary data.</text>
</comment>
<reference evidence="1" key="2">
    <citation type="submission" date="2020-09" db="EMBL/GenBank/DDBJ databases">
        <authorList>
            <person name="Sun Q."/>
            <person name="Sedlacek I."/>
        </authorList>
    </citation>
    <scope>NUCLEOTIDE SEQUENCE</scope>
    <source>
        <strain evidence="1">CCM 7684</strain>
    </source>
</reference>
<dbReference type="InterPro" id="IPR016181">
    <property type="entry name" value="Acyl_CoA_acyltransferase"/>
</dbReference>
<dbReference type="Gene3D" id="3.40.630.30">
    <property type="match status" value="1"/>
</dbReference>